<sequence length="152" mass="17882">YTCLSYTWQPAFPQHTIVMNGRSLSVDENLYQFLRAYRNHQSRELPHPHIVQIHALWIDALRINQIDGEEKGHQIRHMEEIHQNATRVLVWLGVLDCAAKRLLAEIHVVASDPVKPDDEEIIRFNCTSEEEILLLCHNPYWTRVWIAQEILL</sequence>
<dbReference type="OrthoDB" id="194358at2759"/>
<dbReference type="InterPro" id="IPR052895">
    <property type="entry name" value="HetReg/Transcr_Mod"/>
</dbReference>
<feature type="non-terminal residue" evidence="2">
    <location>
        <position position="152"/>
    </location>
</feature>
<evidence type="ECO:0000313" key="3">
    <source>
        <dbReference type="Proteomes" id="UP000799424"/>
    </source>
</evidence>
<dbReference type="Pfam" id="PF06985">
    <property type="entry name" value="HET"/>
    <property type="match status" value="1"/>
</dbReference>
<dbReference type="Proteomes" id="UP000799424">
    <property type="component" value="Unassembled WGS sequence"/>
</dbReference>
<evidence type="ECO:0000313" key="2">
    <source>
        <dbReference type="EMBL" id="KAF2823639.1"/>
    </source>
</evidence>
<reference evidence="2" key="1">
    <citation type="journal article" date="2020" name="Stud. Mycol.">
        <title>101 Dothideomycetes genomes: a test case for predicting lifestyles and emergence of pathogens.</title>
        <authorList>
            <person name="Haridas S."/>
            <person name="Albert R."/>
            <person name="Binder M."/>
            <person name="Bloem J."/>
            <person name="Labutti K."/>
            <person name="Salamov A."/>
            <person name="Andreopoulos B."/>
            <person name="Baker S."/>
            <person name="Barry K."/>
            <person name="Bills G."/>
            <person name="Bluhm B."/>
            <person name="Cannon C."/>
            <person name="Castanera R."/>
            <person name="Culley D."/>
            <person name="Daum C."/>
            <person name="Ezra D."/>
            <person name="Gonzalez J."/>
            <person name="Henrissat B."/>
            <person name="Kuo A."/>
            <person name="Liang C."/>
            <person name="Lipzen A."/>
            <person name="Lutzoni F."/>
            <person name="Magnuson J."/>
            <person name="Mondo S."/>
            <person name="Nolan M."/>
            <person name="Ohm R."/>
            <person name="Pangilinan J."/>
            <person name="Park H.-J."/>
            <person name="Ramirez L."/>
            <person name="Alfaro M."/>
            <person name="Sun H."/>
            <person name="Tritt A."/>
            <person name="Yoshinaga Y."/>
            <person name="Zwiers L.-H."/>
            <person name="Turgeon B."/>
            <person name="Goodwin S."/>
            <person name="Spatafora J."/>
            <person name="Crous P."/>
            <person name="Grigoriev I."/>
        </authorList>
    </citation>
    <scope>NUCLEOTIDE SEQUENCE</scope>
    <source>
        <strain evidence="2">CBS 113818</strain>
    </source>
</reference>
<accession>A0A6A6ZSP7</accession>
<protein>
    <recommendedName>
        <fullName evidence="1">Heterokaryon incompatibility domain-containing protein</fullName>
    </recommendedName>
</protein>
<feature type="non-terminal residue" evidence="2">
    <location>
        <position position="1"/>
    </location>
</feature>
<evidence type="ECO:0000259" key="1">
    <source>
        <dbReference type="Pfam" id="PF06985"/>
    </source>
</evidence>
<dbReference type="PANTHER" id="PTHR24148">
    <property type="entry name" value="ANKYRIN REPEAT DOMAIN-CONTAINING PROTEIN 39 HOMOLOG-RELATED"/>
    <property type="match status" value="1"/>
</dbReference>
<name>A0A6A6ZSP7_9PLEO</name>
<dbReference type="InterPro" id="IPR010730">
    <property type="entry name" value="HET"/>
</dbReference>
<proteinExistence type="predicted"/>
<keyword evidence="3" id="KW-1185">Reference proteome</keyword>
<dbReference type="PANTHER" id="PTHR24148:SF73">
    <property type="entry name" value="HET DOMAIN PROTEIN (AFU_ORTHOLOGUE AFUA_8G01020)"/>
    <property type="match status" value="1"/>
</dbReference>
<gene>
    <name evidence="2" type="ORF">CC86DRAFT_257156</name>
</gene>
<organism evidence="2 3">
    <name type="scientific">Ophiobolus disseminans</name>
    <dbReference type="NCBI Taxonomy" id="1469910"/>
    <lineage>
        <taxon>Eukaryota</taxon>
        <taxon>Fungi</taxon>
        <taxon>Dikarya</taxon>
        <taxon>Ascomycota</taxon>
        <taxon>Pezizomycotina</taxon>
        <taxon>Dothideomycetes</taxon>
        <taxon>Pleosporomycetidae</taxon>
        <taxon>Pleosporales</taxon>
        <taxon>Pleosporineae</taxon>
        <taxon>Phaeosphaeriaceae</taxon>
        <taxon>Ophiobolus</taxon>
    </lineage>
</organism>
<dbReference type="AlphaFoldDB" id="A0A6A6ZSP7"/>
<dbReference type="EMBL" id="MU006231">
    <property type="protein sequence ID" value="KAF2823639.1"/>
    <property type="molecule type" value="Genomic_DNA"/>
</dbReference>
<feature type="domain" description="Heterokaryon incompatibility" evidence="1">
    <location>
        <begin position="1"/>
        <end position="149"/>
    </location>
</feature>